<evidence type="ECO:0000313" key="1">
    <source>
        <dbReference type="EMBL" id="JAD19574.1"/>
    </source>
</evidence>
<dbReference type="EMBL" id="GBRH01278321">
    <property type="protein sequence ID" value="JAD19574.1"/>
    <property type="molecule type" value="Transcribed_RNA"/>
</dbReference>
<name>A0A0A8Y018_ARUDO</name>
<organism evidence="1">
    <name type="scientific">Arundo donax</name>
    <name type="common">Giant reed</name>
    <name type="synonym">Donax arundinaceus</name>
    <dbReference type="NCBI Taxonomy" id="35708"/>
    <lineage>
        <taxon>Eukaryota</taxon>
        <taxon>Viridiplantae</taxon>
        <taxon>Streptophyta</taxon>
        <taxon>Embryophyta</taxon>
        <taxon>Tracheophyta</taxon>
        <taxon>Spermatophyta</taxon>
        <taxon>Magnoliopsida</taxon>
        <taxon>Liliopsida</taxon>
        <taxon>Poales</taxon>
        <taxon>Poaceae</taxon>
        <taxon>PACMAD clade</taxon>
        <taxon>Arundinoideae</taxon>
        <taxon>Arundineae</taxon>
        <taxon>Arundo</taxon>
    </lineage>
</organism>
<proteinExistence type="predicted"/>
<dbReference type="AlphaFoldDB" id="A0A0A8Y018"/>
<reference evidence="1" key="1">
    <citation type="submission" date="2014-09" db="EMBL/GenBank/DDBJ databases">
        <authorList>
            <person name="Magalhaes I.L.F."/>
            <person name="Oliveira U."/>
            <person name="Santos F.R."/>
            <person name="Vidigal T.H.D.A."/>
            <person name="Brescovit A.D."/>
            <person name="Santos A.J."/>
        </authorList>
    </citation>
    <scope>NUCLEOTIDE SEQUENCE</scope>
    <source>
        <tissue evidence="1">Shoot tissue taken approximately 20 cm above the soil surface</tissue>
    </source>
</reference>
<protein>
    <submittedName>
        <fullName evidence="1">Uncharacterized protein</fullName>
    </submittedName>
</protein>
<accession>A0A0A8Y018</accession>
<reference evidence="1" key="2">
    <citation type="journal article" date="2015" name="Data Brief">
        <title>Shoot transcriptome of the giant reed, Arundo donax.</title>
        <authorList>
            <person name="Barrero R.A."/>
            <person name="Guerrero F.D."/>
            <person name="Moolhuijzen P."/>
            <person name="Goolsby J.A."/>
            <person name="Tidwell J."/>
            <person name="Bellgard S.E."/>
            <person name="Bellgard M.I."/>
        </authorList>
    </citation>
    <scope>NUCLEOTIDE SEQUENCE</scope>
    <source>
        <tissue evidence="1">Shoot tissue taken approximately 20 cm above the soil surface</tissue>
    </source>
</reference>
<sequence>MVIQSTVISCLLHTNNTRNNDECRNHVSYSSNTRCQAKLLIPNVITQTKIKLK</sequence>